<keyword evidence="8 21" id="KW-0418">Kinase</keyword>
<evidence type="ECO:0000259" key="25">
    <source>
        <dbReference type="PROSITE" id="PS51323"/>
    </source>
</evidence>
<evidence type="ECO:0000259" key="24">
    <source>
        <dbReference type="PROSITE" id="PS51162"/>
    </source>
</evidence>
<dbReference type="SMART" id="SM00211">
    <property type="entry name" value="TY"/>
    <property type="match status" value="1"/>
</dbReference>
<comment type="subcellular location">
    <subcellularLocation>
        <location evidence="2">Cytoplasm</location>
    </subcellularLocation>
    <subcellularLocation>
        <location evidence="1">Endoplasmic reticulum</location>
    </subcellularLocation>
    <subcellularLocation>
        <location evidence="3">Secreted</location>
    </subcellularLocation>
</comment>
<accession>A0ABR3LDZ0</accession>
<keyword evidence="7 21" id="KW-0547">Nucleotide-binding</keyword>
<protein>
    <recommendedName>
        <fullName evidence="18">Phosphatidylinositol 5-phosphate 4-kinase type-2 gamma</fullName>
        <ecNumber evidence="17">2.7.1.149</ecNumber>
    </recommendedName>
    <alternativeName>
        <fullName evidence="19">Phosphatidylinositol 5-phosphate 4-kinase type II gamma</fullName>
    </alternativeName>
</protein>
<evidence type="ECO:0000256" key="15">
    <source>
        <dbReference type="ARBA" id="ARBA00036698"/>
    </source>
</evidence>
<evidence type="ECO:0000256" key="10">
    <source>
        <dbReference type="ARBA" id="ARBA00022840"/>
    </source>
</evidence>
<evidence type="ECO:0000256" key="2">
    <source>
        <dbReference type="ARBA" id="ARBA00004496"/>
    </source>
</evidence>
<evidence type="ECO:0000256" key="12">
    <source>
        <dbReference type="ARBA" id="ARBA00023157"/>
    </source>
</evidence>
<dbReference type="SMART" id="SM00330">
    <property type="entry name" value="PIPKc"/>
    <property type="match status" value="1"/>
</dbReference>
<dbReference type="Gene3D" id="4.10.800.10">
    <property type="entry name" value="Thyroglobulin type-1"/>
    <property type="match status" value="1"/>
</dbReference>
<feature type="signal peptide" evidence="23">
    <location>
        <begin position="1"/>
        <end position="25"/>
    </location>
</feature>
<dbReference type="PRINTS" id="PR01976">
    <property type="entry name" value="IGFBPFAMILY"/>
</dbReference>
<dbReference type="EC" id="2.7.1.149" evidence="17"/>
<dbReference type="InterPro" id="IPR022321">
    <property type="entry name" value="IGFBP_1-6_chordata"/>
</dbReference>
<dbReference type="InterPro" id="IPR027483">
    <property type="entry name" value="PInositol-4-P-4/5-kinase_C_sf"/>
</dbReference>
<dbReference type="Pfam" id="PF01504">
    <property type="entry name" value="PIP5K"/>
    <property type="match status" value="1"/>
</dbReference>
<feature type="disulfide bond" evidence="20">
    <location>
        <begin position="180"/>
        <end position="200"/>
    </location>
</feature>
<dbReference type="InterPro" id="IPR000867">
    <property type="entry name" value="IGFBP-like"/>
</dbReference>
<evidence type="ECO:0000313" key="28">
    <source>
        <dbReference type="Proteomes" id="UP001558613"/>
    </source>
</evidence>
<keyword evidence="28" id="KW-1185">Reference proteome</keyword>
<dbReference type="PROSITE" id="PS51323">
    <property type="entry name" value="IGFBP_N_2"/>
    <property type="match status" value="1"/>
</dbReference>
<dbReference type="PROSITE" id="PS51455">
    <property type="entry name" value="PIPK"/>
    <property type="match status" value="1"/>
</dbReference>
<evidence type="ECO:0000256" key="9">
    <source>
        <dbReference type="ARBA" id="ARBA00022824"/>
    </source>
</evidence>
<dbReference type="InterPro" id="IPR027484">
    <property type="entry name" value="PInositol-4-P-5-kinase_N"/>
</dbReference>
<dbReference type="InterPro" id="IPR002498">
    <property type="entry name" value="PInositol-4-P-4/5-kinase_core"/>
</dbReference>
<evidence type="ECO:0000256" key="17">
    <source>
        <dbReference type="ARBA" id="ARBA00039039"/>
    </source>
</evidence>
<dbReference type="Gene3D" id="4.10.40.20">
    <property type="match status" value="1"/>
</dbReference>
<evidence type="ECO:0000256" key="22">
    <source>
        <dbReference type="SAM" id="MobiDB-lite"/>
    </source>
</evidence>
<dbReference type="Gene3D" id="3.30.810.10">
    <property type="entry name" value="2-Layer Sandwich"/>
    <property type="match status" value="1"/>
</dbReference>
<keyword evidence="6 21" id="KW-0808">Transferase</keyword>
<organism evidence="27 28">
    <name type="scientific">Cirrhinus molitorella</name>
    <name type="common">mud carp</name>
    <dbReference type="NCBI Taxonomy" id="172907"/>
    <lineage>
        <taxon>Eukaryota</taxon>
        <taxon>Metazoa</taxon>
        <taxon>Chordata</taxon>
        <taxon>Craniata</taxon>
        <taxon>Vertebrata</taxon>
        <taxon>Euteleostomi</taxon>
        <taxon>Actinopterygii</taxon>
        <taxon>Neopterygii</taxon>
        <taxon>Teleostei</taxon>
        <taxon>Ostariophysi</taxon>
        <taxon>Cypriniformes</taxon>
        <taxon>Cyprinidae</taxon>
        <taxon>Labeoninae</taxon>
        <taxon>Labeonini</taxon>
        <taxon>Cirrhinus</taxon>
    </lineage>
</organism>
<dbReference type="InterPro" id="IPR009030">
    <property type="entry name" value="Growth_fac_rcpt_cys_sf"/>
</dbReference>
<keyword evidence="13" id="KW-0340">Growth factor binding</keyword>
<evidence type="ECO:0000256" key="18">
    <source>
        <dbReference type="ARBA" id="ARBA00039392"/>
    </source>
</evidence>
<keyword evidence="23" id="KW-0732">Signal</keyword>
<dbReference type="InterPro" id="IPR022326">
    <property type="entry name" value="IGFBP-6"/>
</dbReference>
<evidence type="ECO:0000256" key="14">
    <source>
        <dbReference type="ARBA" id="ARBA00036478"/>
    </source>
</evidence>
<evidence type="ECO:0000256" key="6">
    <source>
        <dbReference type="ARBA" id="ARBA00022679"/>
    </source>
</evidence>
<feature type="domain" description="Thyroglobulin type-1" evidence="24">
    <location>
        <begin position="126"/>
        <end position="200"/>
    </location>
</feature>
<keyword evidence="5" id="KW-0964">Secreted</keyword>
<evidence type="ECO:0000256" key="20">
    <source>
        <dbReference type="PROSITE-ProRule" id="PRU00500"/>
    </source>
</evidence>
<dbReference type="Gene3D" id="3.30.800.10">
    <property type="entry name" value="Phosphatidylinositol Phosphate Kinase II Beta"/>
    <property type="match status" value="1"/>
</dbReference>
<evidence type="ECO:0000259" key="26">
    <source>
        <dbReference type="PROSITE" id="PS51455"/>
    </source>
</evidence>
<evidence type="ECO:0000313" key="27">
    <source>
        <dbReference type="EMBL" id="KAL1250306.1"/>
    </source>
</evidence>
<dbReference type="InterPro" id="IPR036857">
    <property type="entry name" value="Thyroglobulin_1_sf"/>
</dbReference>
<evidence type="ECO:0000256" key="3">
    <source>
        <dbReference type="ARBA" id="ARBA00004613"/>
    </source>
</evidence>
<evidence type="ECO:0000256" key="11">
    <source>
        <dbReference type="ARBA" id="ARBA00023098"/>
    </source>
</evidence>
<evidence type="ECO:0000256" key="13">
    <source>
        <dbReference type="ARBA" id="ARBA00023183"/>
    </source>
</evidence>
<comment type="catalytic activity">
    <reaction evidence="15">
        <text>a 1,2-diacyl-sn-glycero-3-phospho-(1D-myo-inositol-5-phosphate) + ATP = a 1,2-diacyl-sn-glycero-3-phospho-(1D-myo-inositol-4,5-bisphosphate) + ADP + H(+)</text>
        <dbReference type="Rhea" id="RHEA:12280"/>
        <dbReference type="ChEBI" id="CHEBI:15378"/>
        <dbReference type="ChEBI" id="CHEBI:30616"/>
        <dbReference type="ChEBI" id="CHEBI:57795"/>
        <dbReference type="ChEBI" id="CHEBI:58456"/>
        <dbReference type="ChEBI" id="CHEBI:456216"/>
        <dbReference type="EC" id="2.7.1.149"/>
    </reaction>
    <physiologicalReaction direction="left-to-right" evidence="15">
        <dbReference type="Rhea" id="RHEA:12281"/>
    </physiologicalReaction>
</comment>
<evidence type="ECO:0000256" key="7">
    <source>
        <dbReference type="ARBA" id="ARBA00022741"/>
    </source>
</evidence>
<dbReference type="SMART" id="SM00121">
    <property type="entry name" value="IB"/>
    <property type="match status" value="1"/>
</dbReference>
<comment type="catalytic activity">
    <reaction evidence="14">
        <text>1,2-dihexadecanoyl-sn-glycero-3-phospho-(1D-myo-inositol-5-phosphate) + ATP = 1,2-dihexadecanoyl-sn-glycero-3-phospho-(1D-myo-inositol-4,5-bisphosphate) + ADP + H(+)</text>
        <dbReference type="Rhea" id="RHEA:55992"/>
        <dbReference type="ChEBI" id="CHEBI:15378"/>
        <dbReference type="ChEBI" id="CHEBI:30616"/>
        <dbReference type="ChEBI" id="CHEBI:83423"/>
        <dbReference type="ChEBI" id="CHEBI:84968"/>
        <dbReference type="ChEBI" id="CHEBI:456216"/>
    </reaction>
    <physiologicalReaction direction="left-to-right" evidence="14">
        <dbReference type="Rhea" id="RHEA:55993"/>
    </physiologicalReaction>
</comment>
<name>A0ABR3LDZ0_9TELE</name>
<evidence type="ECO:0000256" key="4">
    <source>
        <dbReference type="ARBA" id="ARBA00022490"/>
    </source>
</evidence>
<dbReference type="PANTHER" id="PTHR23086">
    <property type="entry name" value="PHOSPHATIDYLINOSITOL-4-PHOSPHATE 5-KINASE"/>
    <property type="match status" value="1"/>
</dbReference>
<proteinExistence type="predicted"/>
<evidence type="ECO:0000256" key="21">
    <source>
        <dbReference type="PROSITE-ProRule" id="PRU00781"/>
    </source>
</evidence>
<feature type="chain" id="PRO_5047208068" description="Phosphatidylinositol 5-phosphate 4-kinase type-2 gamma" evidence="23">
    <location>
        <begin position="26"/>
        <end position="645"/>
    </location>
</feature>
<dbReference type="Pfam" id="PF00086">
    <property type="entry name" value="Thyroglobulin_1"/>
    <property type="match status" value="1"/>
</dbReference>
<dbReference type="EMBL" id="JAYMGO010000023">
    <property type="protein sequence ID" value="KAL1250306.1"/>
    <property type="molecule type" value="Genomic_DNA"/>
</dbReference>
<dbReference type="InterPro" id="IPR000716">
    <property type="entry name" value="Thyroglobulin_1"/>
</dbReference>
<dbReference type="PROSITE" id="PS51162">
    <property type="entry name" value="THYROGLOBULIN_1_2"/>
    <property type="match status" value="1"/>
</dbReference>
<evidence type="ECO:0000256" key="1">
    <source>
        <dbReference type="ARBA" id="ARBA00004240"/>
    </source>
</evidence>
<dbReference type="PROSITE" id="PS00484">
    <property type="entry name" value="THYROGLOBULIN_1_1"/>
    <property type="match status" value="1"/>
</dbReference>
<reference evidence="27 28" key="1">
    <citation type="submission" date="2023-09" db="EMBL/GenBank/DDBJ databases">
        <authorList>
            <person name="Wang M."/>
        </authorList>
    </citation>
    <scope>NUCLEOTIDE SEQUENCE [LARGE SCALE GENOMIC DNA]</scope>
    <source>
        <strain evidence="27">GT-2023</strain>
        <tissue evidence="27">Liver</tissue>
    </source>
</reference>
<dbReference type="Proteomes" id="UP001558613">
    <property type="component" value="Unassembled WGS sequence"/>
</dbReference>
<dbReference type="PRINTS" id="PR01982">
    <property type="entry name" value="IGFBPFAMILY6"/>
</dbReference>
<feature type="domain" description="IGFBP N-terminal" evidence="25">
    <location>
        <begin position="14"/>
        <end position="102"/>
    </location>
</feature>
<evidence type="ECO:0000256" key="19">
    <source>
        <dbReference type="ARBA" id="ARBA00041993"/>
    </source>
</evidence>
<keyword evidence="11" id="KW-0443">Lipid metabolism</keyword>
<evidence type="ECO:0000256" key="16">
    <source>
        <dbReference type="ARBA" id="ARBA00036950"/>
    </source>
</evidence>
<dbReference type="InterPro" id="IPR023610">
    <property type="entry name" value="PInositol-4/5-P-5/4-kinase"/>
</dbReference>
<dbReference type="SUPFAM" id="SSF57610">
    <property type="entry name" value="Thyroglobulin type-1 domain"/>
    <property type="match status" value="1"/>
</dbReference>
<dbReference type="CDD" id="cd17311">
    <property type="entry name" value="PIPKc_PIP5K2C"/>
    <property type="match status" value="1"/>
</dbReference>
<keyword evidence="12 20" id="KW-1015">Disulfide bond</keyword>
<keyword evidence="10 21" id="KW-0067">ATP-binding</keyword>
<evidence type="ECO:0000256" key="5">
    <source>
        <dbReference type="ARBA" id="ARBA00022525"/>
    </source>
</evidence>
<comment type="caution">
    <text evidence="20">Lacks conserved residue(s) required for the propagation of feature annotation.</text>
</comment>
<keyword evidence="4" id="KW-0963">Cytoplasm</keyword>
<keyword evidence="9" id="KW-0256">Endoplasmic reticulum</keyword>
<sequence>MSLLSNLTPVVLLLLIHCGSWSVAGRLGPHKNCLTCKDGHLSGAGRASRDPAGAPSTTVLALGEPCGVYTLSCAKGLRCVPPPREHSPLQALLQGRGFCAKQSRTSPTERPRPTGPHPSNSGEIDKAPCRKLLNTVLRGLELTIFQSDRDIYIPNCDTRGFYRKKQCRSSKGMQRGHCWCVDEMGNPVPSRAGEDGILPCDGEGTGAGTEGRRILEENRPLCSRGVTVMMASLGNTGSASSPMVMLAPKTKTKKKHFVQQKVKVFRASDPMLSVFMWGVNHSINDLNQVPVPVMLLPDDFKANTKIKVNNHLFNKENLPGHFKFKEYCPQVFRNLRERFGIEDLDYQVSLARSAPMRGDGQGEGLLFTSYDRTLIVKQISSEEVADMHNILSEYHQHIVKCHGSTLLPQFLGMYRVTVESEDTYLIVMRNMFSHRLVVHRKYDLKGSLIDREASDKEKVKELPTYKDMDFRNNMQKVYVTEEQKEKMMEKLNRDVEFLVKLKIMDYSLLLGIHDVARGEREDEEAEEPCCEDDTDPENGLAPAAQVGSYGTSPEGIAGYMNSFKPLGPGEFDPYVDVYAVKSAPGAPQREVYFMGLIDVLTQYDTKKKAAHAAKTVKHGAGAEISTVHPEQYAKRFREFISNIFA</sequence>
<dbReference type="CDD" id="cd00191">
    <property type="entry name" value="TY"/>
    <property type="match status" value="1"/>
</dbReference>
<comment type="caution">
    <text evidence="27">The sequence shown here is derived from an EMBL/GenBank/DDBJ whole genome shotgun (WGS) entry which is preliminary data.</text>
</comment>
<feature type="domain" description="PIPK" evidence="26">
    <location>
        <begin position="267"/>
        <end position="644"/>
    </location>
</feature>
<gene>
    <name evidence="27" type="ORF">QQF64_021311</name>
</gene>
<comment type="catalytic activity">
    <reaction evidence="16">
        <text>1,2-dihexadecanoyl-sn-glycero-3-phospho-(1D-myo-inositol-5-phosphate) + GTP = 1,2-dihexadecanoyl-sn-glycero-3-phospho-(1D-myo-inositol-4,5-bisphosphate) + GDP + H(+)</text>
        <dbReference type="Rhea" id="RHEA:55964"/>
        <dbReference type="ChEBI" id="CHEBI:15378"/>
        <dbReference type="ChEBI" id="CHEBI:37565"/>
        <dbReference type="ChEBI" id="CHEBI:58189"/>
        <dbReference type="ChEBI" id="CHEBI:83423"/>
        <dbReference type="ChEBI" id="CHEBI:84968"/>
    </reaction>
    <physiologicalReaction direction="left-to-right" evidence="16">
        <dbReference type="Rhea" id="RHEA:55965"/>
    </physiologicalReaction>
</comment>
<feature type="region of interest" description="Disordered" evidence="22">
    <location>
        <begin position="102"/>
        <end position="126"/>
    </location>
</feature>
<dbReference type="SUPFAM" id="SSF56104">
    <property type="entry name" value="SAICAR synthase-like"/>
    <property type="match status" value="1"/>
</dbReference>
<dbReference type="PANTHER" id="PTHR23086:SF35">
    <property type="entry name" value="PHOSPHATIDYLINOSITOL 5-PHOSPHATE 4-KINASE TYPE-2 GAMMA"/>
    <property type="match status" value="1"/>
</dbReference>
<evidence type="ECO:0000256" key="23">
    <source>
        <dbReference type="SAM" id="SignalP"/>
    </source>
</evidence>
<evidence type="ECO:0000256" key="8">
    <source>
        <dbReference type="ARBA" id="ARBA00022777"/>
    </source>
</evidence>
<dbReference type="SUPFAM" id="SSF57184">
    <property type="entry name" value="Growth factor receptor domain"/>
    <property type="match status" value="1"/>
</dbReference>